<dbReference type="OrthoDB" id="40902at2759"/>
<feature type="compositionally biased region" description="Polar residues" evidence="1">
    <location>
        <begin position="106"/>
        <end position="115"/>
    </location>
</feature>
<accession>A0A5N5SQR3</accession>
<proteinExistence type="predicted"/>
<dbReference type="AlphaFoldDB" id="A0A5N5SQR3"/>
<evidence type="ECO:0000313" key="2">
    <source>
        <dbReference type="EMBL" id="KAB7496464.1"/>
    </source>
</evidence>
<dbReference type="EMBL" id="SEYY01021341">
    <property type="protein sequence ID" value="KAB7496464.1"/>
    <property type="molecule type" value="Genomic_DNA"/>
</dbReference>
<reference evidence="2 3" key="1">
    <citation type="journal article" date="2019" name="PLoS Biol.">
        <title>Sex chromosomes control vertical transmission of feminizing Wolbachia symbionts in an isopod.</title>
        <authorList>
            <person name="Becking T."/>
            <person name="Chebbi M.A."/>
            <person name="Giraud I."/>
            <person name="Moumen B."/>
            <person name="Laverre T."/>
            <person name="Caubet Y."/>
            <person name="Peccoud J."/>
            <person name="Gilbert C."/>
            <person name="Cordaux R."/>
        </authorList>
    </citation>
    <scope>NUCLEOTIDE SEQUENCE [LARGE SCALE GENOMIC DNA]</scope>
    <source>
        <strain evidence="2">ANa2</strain>
        <tissue evidence="2">Whole body excluding digestive tract and cuticle</tissue>
    </source>
</reference>
<dbReference type="Proteomes" id="UP000326759">
    <property type="component" value="Unassembled WGS sequence"/>
</dbReference>
<protein>
    <submittedName>
        <fullName evidence="2">Uncharacterized protein</fullName>
    </submittedName>
</protein>
<sequence>MPESYNVFVCLKISGNAASDRNIHSSVSEQLRKNFAKSRWRQLMHAIVMVHKMQRLALSSSSMDVDNPPPCPAIAEEEEGEEDSNGGGKEELDKENSSKGEEKHQASVSRNVSDTSDAKAGLGEQQSKRTTAV</sequence>
<evidence type="ECO:0000313" key="3">
    <source>
        <dbReference type="Proteomes" id="UP000326759"/>
    </source>
</evidence>
<comment type="caution">
    <text evidence="2">The sequence shown here is derived from an EMBL/GenBank/DDBJ whole genome shotgun (WGS) entry which is preliminary data.</text>
</comment>
<feature type="compositionally biased region" description="Basic and acidic residues" evidence="1">
    <location>
        <begin position="88"/>
        <end position="105"/>
    </location>
</feature>
<feature type="region of interest" description="Disordered" evidence="1">
    <location>
        <begin position="59"/>
        <end position="133"/>
    </location>
</feature>
<name>A0A5N5SQR3_9CRUS</name>
<organism evidence="2 3">
    <name type="scientific">Armadillidium nasatum</name>
    <dbReference type="NCBI Taxonomy" id="96803"/>
    <lineage>
        <taxon>Eukaryota</taxon>
        <taxon>Metazoa</taxon>
        <taxon>Ecdysozoa</taxon>
        <taxon>Arthropoda</taxon>
        <taxon>Crustacea</taxon>
        <taxon>Multicrustacea</taxon>
        <taxon>Malacostraca</taxon>
        <taxon>Eumalacostraca</taxon>
        <taxon>Peracarida</taxon>
        <taxon>Isopoda</taxon>
        <taxon>Oniscidea</taxon>
        <taxon>Crinocheta</taxon>
        <taxon>Armadillidiidae</taxon>
        <taxon>Armadillidium</taxon>
    </lineage>
</organism>
<feature type="compositionally biased region" description="Acidic residues" evidence="1">
    <location>
        <begin position="75"/>
        <end position="84"/>
    </location>
</feature>
<gene>
    <name evidence="2" type="ORF">Anas_00920</name>
</gene>
<keyword evidence="3" id="KW-1185">Reference proteome</keyword>
<feature type="compositionally biased region" description="Polar residues" evidence="1">
    <location>
        <begin position="124"/>
        <end position="133"/>
    </location>
</feature>
<evidence type="ECO:0000256" key="1">
    <source>
        <dbReference type="SAM" id="MobiDB-lite"/>
    </source>
</evidence>